<sequence>MKKNNSNITNNNRKENDKPKNNSSSSSSILIVFLISLLVALYTFNKDLKLHFISLSNSTINTSSSSSSSSMSIKQSYDFTKLDAQEHIEIPEQWYYFGFGDFVGNQGIQSIVKEGGSGFLRIDSNPFTLTHPSVLDHVKWLALTKESVAVPENGSLTCSFKVRANTLGADRHPFGDAIRDAKNDPRLAMGVVNSLDFETMLVADFAMAGNSLYAIYERLPFAKGDYASFTYMIPIATDIDPAAFLDLAITWDHPTKTVRWIVGGKVVYQVDRIGYQISREYVAVDRGGVEELAFPRSISCGFGTFSLLDSAETCHIDSTSSSMSSSLGKRCHRSKQTDTSLVRLDQNKESSRPYVRARHSDDSNQQPFVDEQSLESSRLFNQGAIIDIQSIIITTNQQ</sequence>
<dbReference type="InterPro" id="IPR045727">
    <property type="entry name" value="DUF6081"/>
</dbReference>
<dbReference type="OMA" id="MEINSHP"/>
<feature type="region of interest" description="Disordered" evidence="1">
    <location>
        <begin position="349"/>
        <end position="368"/>
    </location>
</feature>
<keyword evidence="2" id="KW-1133">Transmembrane helix</keyword>
<feature type="region of interest" description="Disordered" evidence="1">
    <location>
        <begin position="318"/>
        <end position="338"/>
    </location>
</feature>
<dbReference type="OrthoDB" id="2594567at2759"/>
<keyword evidence="4" id="KW-1185">Reference proteome</keyword>
<reference evidence="4" key="1">
    <citation type="journal article" date="2011" name="Genome Res.">
        <title>Phylogeny-wide analysis of social amoeba genomes highlights ancient origins for complex intercellular communication.</title>
        <authorList>
            <person name="Heidel A.J."/>
            <person name="Lawal H.M."/>
            <person name="Felder M."/>
            <person name="Schilde C."/>
            <person name="Helps N.R."/>
            <person name="Tunggal B."/>
            <person name="Rivero F."/>
            <person name="John U."/>
            <person name="Schleicher M."/>
            <person name="Eichinger L."/>
            <person name="Platzer M."/>
            <person name="Noegel A.A."/>
            <person name="Schaap P."/>
            <person name="Gloeckner G."/>
        </authorList>
    </citation>
    <scope>NUCLEOTIDE SEQUENCE [LARGE SCALE GENOMIC DNA]</scope>
    <source>
        <strain evidence="4">SH3</strain>
    </source>
</reference>
<dbReference type="EMBL" id="GL883010">
    <property type="protein sequence ID" value="EGG21583.1"/>
    <property type="molecule type" value="Genomic_DNA"/>
</dbReference>
<feature type="region of interest" description="Disordered" evidence="1">
    <location>
        <begin position="1"/>
        <end position="25"/>
    </location>
</feature>
<evidence type="ECO:0000313" key="3">
    <source>
        <dbReference type="EMBL" id="EGG21583.1"/>
    </source>
</evidence>
<name>F4PT07_CACFS</name>
<protein>
    <submittedName>
        <fullName evidence="3">Uncharacterized protein</fullName>
    </submittedName>
</protein>
<keyword evidence="2" id="KW-0812">Transmembrane</keyword>
<feature type="compositionally biased region" description="Low complexity" evidence="1">
    <location>
        <begin position="1"/>
        <end position="11"/>
    </location>
</feature>
<accession>F4PT07</accession>
<organism evidence="3 4">
    <name type="scientific">Cavenderia fasciculata</name>
    <name type="common">Slime mold</name>
    <name type="synonym">Dictyostelium fasciculatum</name>
    <dbReference type="NCBI Taxonomy" id="261658"/>
    <lineage>
        <taxon>Eukaryota</taxon>
        <taxon>Amoebozoa</taxon>
        <taxon>Evosea</taxon>
        <taxon>Eumycetozoa</taxon>
        <taxon>Dictyostelia</taxon>
        <taxon>Acytosteliales</taxon>
        <taxon>Cavenderiaceae</taxon>
        <taxon>Cavenderia</taxon>
    </lineage>
</organism>
<proteinExistence type="predicted"/>
<evidence type="ECO:0000256" key="1">
    <source>
        <dbReference type="SAM" id="MobiDB-lite"/>
    </source>
</evidence>
<dbReference type="RefSeq" id="XP_004359433.1">
    <property type="nucleotide sequence ID" value="XM_004359376.1"/>
</dbReference>
<keyword evidence="2" id="KW-0472">Membrane</keyword>
<dbReference type="KEGG" id="dfa:DFA_01469"/>
<dbReference type="Proteomes" id="UP000007797">
    <property type="component" value="Unassembled WGS sequence"/>
</dbReference>
<gene>
    <name evidence="3" type="ORF">DFA_01469</name>
</gene>
<evidence type="ECO:0000313" key="4">
    <source>
        <dbReference type="Proteomes" id="UP000007797"/>
    </source>
</evidence>
<feature type="transmembrane region" description="Helical" evidence="2">
    <location>
        <begin position="26"/>
        <end position="44"/>
    </location>
</feature>
<dbReference type="GeneID" id="14873134"/>
<dbReference type="AlphaFoldDB" id="F4PT07"/>
<evidence type="ECO:0000256" key="2">
    <source>
        <dbReference type="SAM" id="Phobius"/>
    </source>
</evidence>
<dbReference type="Pfam" id="PF19559">
    <property type="entry name" value="DUF6081"/>
    <property type="match status" value="1"/>
</dbReference>